<dbReference type="EMBL" id="BGPR01056611">
    <property type="protein sequence ID" value="GBO33075.1"/>
    <property type="molecule type" value="Genomic_DNA"/>
</dbReference>
<accession>A0A4Y2W6S4</accession>
<name>A0A4Y2W6S4_ARAVE</name>
<dbReference type="AlphaFoldDB" id="A0A4Y2W6S4"/>
<protein>
    <submittedName>
        <fullName evidence="1">Uncharacterized protein</fullName>
    </submittedName>
</protein>
<sequence length="146" mass="16388">MNIISAIQQECVKDASFRDVSLTRHKSAKRKTRTIAELFPSNVQLYIDLQQQRFFPQDERDRTDVAVNTGTLCLSSAGATGLMLLEVRARTIWTAQYKTIQPTPADQFQAKQEELTSAHRLSIAPYGQGKFPAVKTNRGGQIVKSF</sequence>
<gene>
    <name evidence="1" type="ORF">AVEN_203734_1</name>
</gene>
<proteinExistence type="predicted"/>
<organism evidence="1 2">
    <name type="scientific">Araneus ventricosus</name>
    <name type="common">Orbweaver spider</name>
    <name type="synonym">Epeira ventricosa</name>
    <dbReference type="NCBI Taxonomy" id="182803"/>
    <lineage>
        <taxon>Eukaryota</taxon>
        <taxon>Metazoa</taxon>
        <taxon>Ecdysozoa</taxon>
        <taxon>Arthropoda</taxon>
        <taxon>Chelicerata</taxon>
        <taxon>Arachnida</taxon>
        <taxon>Araneae</taxon>
        <taxon>Araneomorphae</taxon>
        <taxon>Entelegynae</taxon>
        <taxon>Araneoidea</taxon>
        <taxon>Araneidae</taxon>
        <taxon>Araneus</taxon>
    </lineage>
</organism>
<dbReference type="Proteomes" id="UP000499080">
    <property type="component" value="Unassembled WGS sequence"/>
</dbReference>
<reference evidence="1 2" key="1">
    <citation type="journal article" date="2019" name="Sci. Rep.">
        <title>Orb-weaving spider Araneus ventricosus genome elucidates the spidroin gene catalogue.</title>
        <authorList>
            <person name="Kono N."/>
            <person name="Nakamura H."/>
            <person name="Ohtoshi R."/>
            <person name="Moran D.A.P."/>
            <person name="Shinohara A."/>
            <person name="Yoshida Y."/>
            <person name="Fujiwara M."/>
            <person name="Mori M."/>
            <person name="Tomita M."/>
            <person name="Arakawa K."/>
        </authorList>
    </citation>
    <scope>NUCLEOTIDE SEQUENCE [LARGE SCALE GENOMIC DNA]</scope>
</reference>
<evidence type="ECO:0000313" key="2">
    <source>
        <dbReference type="Proteomes" id="UP000499080"/>
    </source>
</evidence>
<evidence type="ECO:0000313" key="1">
    <source>
        <dbReference type="EMBL" id="GBO33075.1"/>
    </source>
</evidence>
<keyword evidence="2" id="KW-1185">Reference proteome</keyword>
<comment type="caution">
    <text evidence="1">The sequence shown here is derived from an EMBL/GenBank/DDBJ whole genome shotgun (WGS) entry which is preliminary data.</text>
</comment>